<dbReference type="InterPro" id="IPR002591">
    <property type="entry name" value="Phosphodiest/P_Trfase"/>
</dbReference>
<dbReference type="SUPFAM" id="SSF53649">
    <property type="entry name" value="Alkaline phosphatase-like"/>
    <property type="match status" value="1"/>
</dbReference>
<keyword evidence="1" id="KW-0732">Signal</keyword>
<dbReference type="InterPro" id="IPR017850">
    <property type="entry name" value="Alkaline_phosphatase_core_sf"/>
</dbReference>
<feature type="chain" id="PRO_5045353164" evidence="1">
    <location>
        <begin position="22"/>
        <end position="379"/>
    </location>
</feature>
<protein>
    <submittedName>
        <fullName evidence="2">Alkaline phosphatase family protein</fullName>
    </submittedName>
</protein>
<organism evidence="2 3">
    <name type="scientific">Amnibacterium soli</name>
    <dbReference type="NCBI Taxonomy" id="1282736"/>
    <lineage>
        <taxon>Bacteria</taxon>
        <taxon>Bacillati</taxon>
        <taxon>Actinomycetota</taxon>
        <taxon>Actinomycetes</taxon>
        <taxon>Micrococcales</taxon>
        <taxon>Microbacteriaceae</taxon>
        <taxon>Amnibacterium</taxon>
    </lineage>
</organism>
<evidence type="ECO:0000313" key="2">
    <source>
        <dbReference type="EMBL" id="GAA4743865.1"/>
    </source>
</evidence>
<keyword evidence="3" id="KW-1185">Reference proteome</keyword>
<feature type="signal peptide" evidence="1">
    <location>
        <begin position="1"/>
        <end position="21"/>
    </location>
</feature>
<dbReference type="PANTHER" id="PTHR10151:SF120">
    <property type="entry name" value="BIS(5'-ADENOSYL)-TRIPHOSPHATASE"/>
    <property type="match status" value="1"/>
</dbReference>
<evidence type="ECO:0000256" key="1">
    <source>
        <dbReference type="SAM" id="SignalP"/>
    </source>
</evidence>
<dbReference type="Pfam" id="PF01663">
    <property type="entry name" value="Phosphodiest"/>
    <property type="match status" value="1"/>
</dbReference>
<evidence type="ECO:0000313" key="3">
    <source>
        <dbReference type="Proteomes" id="UP001500121"/>
    </source>
</evidence>
<sequence length="379" mass="39860">MRLACARMAHCLIVAPMVLSGAPVLRDVLSSALDAVLGRGNALGLPPRRRVVVLLVDGLGHEALSARAGHARTLTGAGRRRIATGAPTTTAAALTTLSTGVDPGTHGVVGFAALDPAADRVVNQLRGFDADLPDGWQRAGTVFERATAEGVAALAVGPRHYATSGFTREVLRGARYVGARTIEERLDAALEGLRTAGRGIAYCYVPELDSFAHRDGWGAPGWTDLLERLDGAVRDAARGLRSGETLLVTADHGMVDVPESAHVVLDELGLLPCVRHLAGEPRLVHVHLDPGTTAEEVLPRWSEALGDVADVLDRQQAVDAGWFGVTAPEVLPRIGDLLVAARGRAAVYATADAHGRGMVGQHGAWTPAERFVPLVRLDA</sequence>
<gene>
    <name evidence="2" type="ORF">GCM10025783_14440</name>
</gene>
<dbReference type="Proteomes" id="UP001500121">
    <property type="component" value="Unassembled WGS sequence"/>
</dbReference>
<comment type="caution">
    <text evidence="2">The sequence shown here is derived from an EMBL/GenBank/DDBJ whole genome shotgun (WGS) entry which is preliminary data.</text>
</comment>
<name>A0ABP8Z1M3_9MICO</name>
<proteinExistence type="predicted"/>
<dbReference type="PANTHER" id="PTHR10151">
    <property type="entry name" value="ECTONUCLEOTIDE PYROPHOSPHATASE/PHOSPHODIESTERASE"/>
    <property type="match status" value="1"/>
</dbReference>
<accession>A0ABP8Z1M3</accession>
<dbReference type="EMBL" id="BAABLP010000002">
    <property type="protein sequence ID" value="GAA4743865.1"/>
    <property type="molecule type" value="Genomic_DNA"/>
</dbReference>
<reference evidence="3" key="1">
    <citation type="journal article" date="2019" name="Int. J. Syst. Evol. Microbiol.">
        <title>The Global Catalogue of Microorganisms (GCM) 10K type strain sequencing project: providing services to taxonomists for standard genome sequencing and annotation.</title>
        <authorList>
            <consortium name="The Broad Institute Genomics Platform"/>
            <consortium name="The Broad Institute Genome Sequencing Center for Infectious Disease"/>
            <person name="Wu L."/>
            <person name="Ma J."/>
        </authorList>
    </citation>
    <scope>NUCLEOTIDE SEQUENCE [LARGE SCALE GENOMIC DNA]</scope>
    <source>
        <strain evidence="3">JCM 19015</strain>
    </source>
</reference>
<dbReference type="Gene3D" id="3.40.720.10">
    <property type="entry name" value="Alkaline Phosphatase, subunit A"/>
    <property type="match status" value="1"/>
</dbReference>